<evidence type="ECO:0000256" key="3">
    <source>
        <dbReference type="ARBA" id="ARBA00022989"/>
    </source>
</evidence>
<feature type="transmembrane region" description="Helical" evidence="6">
    <location>
        <begin position="178"/>
        <end position="197"/>
    </location>
</feature>
<feature type="transmembrane region" description="Helical" evidence="6">
    <location>
        <begin position="82"/>
        <end position="107"/>
    </location>
</feature>
<dbReference type="OrthoDB" id="3363151at2759"/>
<feature type="region of interest" description="Disordered" evidence="5">
    <location>
        <begin position="331"/>
        <end position="443"/>
    </location>
</feature>
<feature type="transmembrane region" description="Helical" evidence="6">
    <location>
        <begin position="209"/>
        <end position="228"/>
    </location>
</feature>
<comment type="subcellular location">
    <subcellularLocation>
        <location evidence="1">Endomembrane system</location>
        <topology evidence="1">Multi-pass membrane protein</topology>
    </subcellularLocation>
</comment>
<dbReference type="InterPro" id="IPR018819">
    <property type="entry name" value="Nur1/Mug154"/>
</dbReference>
<dbReference type="GO" id="GO:0012505">
    <property type="term" value="C:endomembrane system"/>
    <property type="evidence" value="ECO:0007669"/>
    <property type="project" value="UniProtKB-SubCell"/>
</dbReference>
<dbReference type="PANTHER" id="PTHR28293">
    <property type="entry name" value="NUCLEAR RIM PROTEIN 1"/>
    <property type="match status" value="1"/>
</dbReference>
<evidence type="ECO:0000256" key="5">
    <source>
        <dbReference type="SAM" id="MobiDB-lite"/>
    </source>
</evidence>
<dbReference type="AlphaFoldDB" id="A0A167Y7L9"/>
<keyword evidence="2 6" id="KW-0812">Transmembrane</keyword>
<keyword evidence="8" id="KW-1185">Reference proteome</keyword>
<proteinExistence type="predicted"/>
<dbReference type="GO" id="GO:0007096">
    <property type="term" value="P:regulation of exit from mitosis"/>
    <property type="evidence" value="ECO:0007669"/>
    <property type="project" value="TreeGrafter"/>
</dbReference>
<dbReference type="EMBL" id="AZGZ01000015">
    <property type="protein sequence ID" value="KZZ90956.1"/>
    <property type="molecule type" value="Genomic_DNA"/>
</dbReference>
<feature type="compositionally biased region" description="Polar residues" evidence="5">
    <location>
        <begin position="424"/>
        <end position="434"/>
    </location>
</feature>
<reference evidence="7 8" key="1">
    <citation type="journal article" date="2016" name="Genome Biol. Evol.">
        <title>Divergent and convergent evolution of fungal pathogenicity.</title>
        <authorList>
            <person name="Shang Y."/>
            <person name="Xiao G."/>
            <person name="Zheng P."/>
            <person name="Cen K."/>
            <person name="Zhan S."/>
            <person name="Wang C."/>
        </authorList>
    </citation>
    <scope>NUCLEOTIDE SEQUENCE [LARGE SCALE GENOMIC DNA]</scope>
    <source>
        <strain evidence="7 8">ARSEF 7405</strain>
    </source>
</reference>
<name>A0A167Y7L9_9EURO</name>
<keyword evidence="3 6" id="KW-1133">Transmembrane helix</keyword>
<dbReference type="VEuPathDB" id="FungiDB:AAP_03597"/>
<dbReference type="Pfam" id="PF10332">
    <property type="entry name" value="DUF2418"/>
    <property type="match status" value="1"/>
</dbReference>
<protein>
    <recommendedName>
        <fullName evidence="9">Nuclear rim protein 1</fullName>
    </recommendedName>
</protein>
<dbReference type="GO" id="GO:0043007">
    <property type="term" value="P:maintenance of rDNA"/>
    <property type="evidence" value="ECO:0007669"/>
    <property type="project" value="TreeGrafter"/>
</dbReference>
<sequence>MPRLVRRQPFLERLKSYLNPLDFLLWLSEELDTRDWDQWERDWALPSGVALNVVFLVARANCRSNRDARDDIFGDDSGSTSFLSWLASLTAYSLALVSFVNAFYAFWRKRHYRLFENELDKVPSTPSAHRVQVNASPMISSPMRLFSNGRDATTRGDRSTSNAERDVWELTVWDPHPLSVKLFCFLSPGHVVMYWLFLPTLMTDPRPSVTILMTLVMATILSAQMLLFSSSYIQQSKDTSILHKEVFHEYDTKYVRPRTQPIMRNASTQYAEAMSFRPSTDEKFNTVETFTPDFIRRQTFKVNPNPKYVQHVDPDGTLQADDLLSPRAISRTPLGGLSLKPAVNTPFRDLHTPSRTNFSTPSRPQSTTFRQSTYRTPGTTGDGGSLGAYTHANSPVKKGLTPVYQRLPELKSSIAQTPARGSPLKNQSKTSGSSPAFAAQRHT</sequence>
<dbReference type="PANTHER" id="PTHR28293:SF1">
    <property type="entry name" value="NUCLEAR RIM PROTEIN 1"/>
    <property type="match status" value="1"/>
</dbReference>
<evidence type="ECO:0000313" key="8">
    <source>
        <dbReference type="Proteomes" id="UP000242877"/>
    </source>
</evidence>
<evidence type="ECO:0000256" key="1">
    <source>
        <dbReference type="ARBA" id="ARBA00004127"/>
    </source>
</evidence>
<evidence type="ECO:0000313" key="7">
    <source>
        <dbReference type="EMBL" id="KZZ90956.1"/>
    </source>
</evidence>
<keyword evidence="4 6" id="KW-0472">Membrane</keyword>
<feature type="compositionally biased region" description="Polar residues" evidence="5">
    <location>
        <begin position="353"/>
        <end position="379"/>
    </location>
</feature>
<evidence type="ECO:0000256" key="2">
    <source>
        <dbReference type="ARBA" id="ARBA00022692"/>
    </source>
</evidence>
<evidence type="ECO:0000256" key="4">
    <source>
        <dbReference type="ARBA" id="ARBA00023136"/>
    </source>
</evidence>
<dbReference type="Proteomes" id="UP000242877">
    <property type="component" value="Unassembled WGS sequence"/>
</dbReference>
<comment type="caution">
    <text evidence="7">The sequence shown here is derived from an EMBL/GenBank/DDBJ whole genome shotgun (WGS) entry which is preliminary data.</text>
</comment>
<accession>A0A167Y7L9</accession>
<evidence type="ECO:0008006" key="9">
    <source>
        <dbReference type="Google" id="ProtNLM"/>
    </source>
</evidence>
<gene>
    <name evidence="7" type="ORF">AAP_03597</name>
</gene>
<organism evidence="7 8">
    <name type="scientific">Ascosphaera apis ARSEF 7405</name>
    <dbReference type="NCBI Taxonomy" id="392613"/>
    <lineage>
        <taxon>Eukaryota</taxon>
        <taxon>Fungi</taxon>
        <taxon>Dikarya</taxon>
        <taxon>Ascomycota</taxon>
        <taxon>Pezizomycotina</taxon>
        <taxon>Eurotiomycetes</taxon>
        <taxon>Eurotiomycetidae</taxon>
        <taxon>Onygenales</taxon>
        <taxon>Ascosphaeraceae</taxon>
        <taxon>Ascosphaera</taxon>
    </lineage>
</organism>
<evidence type="ECO:0000256" key="6">
    <source>
        <dbReference type="SAM" id="Phobius"/>
    </source>
</evidence>